<dbReference type="Proteomes" id="UP001497444">
    <property type="component" value="Unassembled WGS sequence"/>
</dbReference>
<sequence length="769" mass="79282">MNQLPLAVQNAFNLNTAVGKQLDIIGKYAGVTRYGSGLDGSPIILGDSDFLSFIKIAIVKNGYSSSLFAIQTFLNIYFPGAMLVFDYQDMRMSYFLNSAIGSQQLAQIFVTTGFQQLAQFGSLAAASPAYSSDPAVIQASSGWLEGWFGAVLGGNSPAIEDMNAYCYVMAYQIAYLMQAGVSEWDSGTTYYKGSIVNDGTGKAYFSLVDTNLNNAVTSASYWLPVNGPLPTSLQIFTSGTGTYTPSYTFKCVPCNATAGATYTNNSITYTVSRTVSSSSILVLTGSGAPTATGTLTKASGTGDATITFVSASQPLYIEVEMIGAGGGGGGSSNVSNNGGNGGTGGNSTFGTSLLTANGGTGGYGTGGGALGVTGGTATIASTVFGIALQGGSGSGAGGIASNGVDQGAPGSSSPFGGEGAGGGSTQAGLNAITNTGSGGGGGGATGTDYGGGAGGGAGGYIKAVIYGLASSYSWAVGAAGTAGSAGSAVELPGWLKVLISLGGGAFAWGLVLLLSKSWVESNVLEPLRDLRSDQKEIKQNFVQFTERINSQFFELISKTKESSALSIKLLNSVTQDARQAMDNSGSAIERVQAMQLTTDKLVKIATAVHEKNKHLETVITQITKDLIMVKGKISLGKIGTNEEFGSQQLYEKFRGEARIGSAGPGALVFYGTTLGTIDHVAIFIDDKYVLEAGHGTADTTTKEIAAQRGAYSRIRPFHYRQDYLEILGSSRGRSNASGRRVNIFGQHSDKQGSFKRPGGHYSPPELHRH</sequence>
<organism evidence="2 3">
    <name type="scientific">Sphagnum jensenii</name>
    <dbReference type="NCBI Taxonomy" id="128206"/>
    <lineage>
        <taxon>Eukaryota</taxon>
        <taxon>Viridiplantae</taxon>
        <taxon>Streptophyta</taxon>
        <taxon>Embryophyta</taxon>
        <taxon>Bryophyta</taxon>
        <taxon>Sphagnophytina</taxon>
        <taxon>Sphagnopsida</taxon>
        <taxon>Sphagnales</taxon>
        <taxon>Sphagnaceae</taxon>
        <taxon>Sphagnum</taxon>
    </lineage>
</organism>
<dbReference type="EMBL" id="CAXAQS010000214">
    <property type="protein sequence ID" value="CAK9250666.1"/>
    <property type="molecule type" value="Genomic_DNA"/>
</dbReference>
<protein>
    <submittedName>
        <fullName evidence="2">Uncharacterized protein</fullName>
    </submittedName>
</protein>
<comment type="caution">
    <text evidence="2">The sequence shown here is derived from an EMBL/GenBank/DDBJ whole genome shotgun (WGS) entry which is preliminary data.</text>
</comment>
<gene>
    <name evidence="2" type="ORF">CSSPJE1EN1_LOCUS26044</name>
</gene>
<proteinExistence type="predicted"/>
<accession>A0ABP0V9J7</accession>
<name>A0ABP0V9J7_9BRYO</name>
<feature type="region of interest" description="Disordered" evidence="1">
    <location>
        <begin position="745"/>
        <end position="769"/>
    </location>
</feature>
<evidence type="ECO:0000256" key="1">
    <source>
        <dbReference type="SAM" id="MobiDB-lite"/>
    </source>
</evidence>
<keyword evidence="3" id="KW-1185">Reference proteome</keyword>
<feature type="compositionally biased region" description="Low complexity" evidence="1">
    <location>
        <begin position="401"/>
        <end position="415"/>
    </location>
</feature>
<reference evidence="2" key="1">
    <citation type="submission" date="2024-02" db="EMBL/GenBank/DDBJ databases">
        <authorList>
            <consortium name="ELIXIR-Norway"/>
            <consortium name="Elixir Norway"/>
        </authorList>
    </citation>
    <scope>NUCLEOTIDE SEQUENCE</scope>
</reference>
<evidence type="ECO:0000313" key="3">
    <source>
        <dbReference type="Proteomes" id="UP001497444"/>
    </source>
</evidence>
<evidence type="ECO:0000313" key="2">
    <source>
        <dbReference type="EMBL" id="CAK9250666.1"/>
    </source>
</evidence>
<feature type="region of interest" description="Disordered" evidence="1">
    <location>
        <begin position="399"/>
        <end position="424"/>
    </location>
</feature>